<dbReference type="Proteomes" id="UP000059680">
    <property type="component" value="Chromosome 2"/>
</dbReference>
<reference evidence="1 2" key="2">
    <citation type="journal article" date="2013" name="Plant Cell Physiol.">
        <title>Rice Annotation Project Database (RAP-DB): an integrative and interactive database for rice genomics.</title>
        <authorList>
            <person name="Sakai H."/>
            <person name="Lee S.S."/>
            <person name="Tanaka T."/>
            <person name="Numa H."/>
            <person name="Kim J."/>
            <person name="Kawahara Y."/>
            <person name="Wakimoto H."/>
            <person name="Yang C.C."/>
            <person name="Iwamoto M."/>
            <person name="Abe T."/>
            <person name="Yamada Y."/>
            <person name="Muto A."/>
            <person name="Inokuchi H."/>
            <person name="Ikemura T."/>
            <person name="Matsumoto T."/>
            <person name="Sasaki T."/>
            <person name="Itoh T."/>
        </authorList>
    </citation>
    <scope>NUCLEOTIDE SEQUENCE [LARGE SCALE GENOMIC DNA]</scope>
    <source>
        <strain evidence="2">cv. Nipponbare</strain>
    </source>
</reference>
<dbReference type="EMBL" id="AP014958">
    <property type="protein sequence ID" value="BAS77778.1"/>
    <property type="molecule type" value="Genomic_DNA"/>
</dbReference>
<reference evidence="2" key="1">
    <citation type="journal article" date="2005" name="Nature">
        <title>The map-based sequence of the rice genome.</title>
        <authorList>
            <consortium name="International rice genome sequencing project (IRGSP)"/>
            <person name="Matsumoto T."/>
            <person name="Wu J."/>
            <person name="Kanamori H."/>
            <person name="Katayose Y."/>
            <person name="Fujisawa M."/>
            <person name="Namiki N."/>
            <person name="Mizuno H."/>
            <person name="Yamamoto K."/>
            <person name="Antonio B.A."/>
            <person name="Baba T."/>
            <person name="Sakata K."/>
            <person name="Nagamura Y."/>
            <person name="Aoki H."/>
            <person name="Arikawa K."/>
            <person name="Arita K."/>
            <person name="Bito T."/>
            <person name="Chiden Y."/>
            <person name="Fujitsuka N."/>
            <person name="Fukunaka R."/>
            <person name="Hamada M."/>
            <person name="Harada C."/>
            <person name="Hayashi A."/>
            <person name="Hijishita S."/>
            <person name="Honda M."/>
            <person name="Hosokawa S."/>
            <person name="Ichikawa Y."/>
            <person name="Idonuma A."/>
            <person name="Iijima M."/>
            <person name="Ikeda M."/>
            <person name="Ikeno M."/>
            <person name="Ito K."/>
            <person name="Ito S."/>
            <person name="Ito T."/>
            <person name="Ito Y."/>
            <person name="Ito Y."/>
            <person name="Iwabuchi A."/>
            <person name="Kamiya K."/>
            <person name="Karasawa W."/>
            <person name="Kurita K."/>
            <person name="Katagiri S."/>
            <person name="Kikuta A."/>
            <person name="Kobayashi H."/>
            <person name="Kobayashi N."/>
            <person name="Machita K."/>
            <person name="Maehara T."/>
            <person name="Masukawa M."/>
            <person name="Mizubayashi T."/>
            <person name="Mukai Y."/>
            <person name="Nagasaki H."/>
            <person name="Nagata Y."/>
            <person name="Naito S."/>
            <person name="Nakashima M."/>
            <person name="Nakama Y."/>
            <person name="Nakamichi Y."/>
            <person name="Nakamura M."/>
            <person name="Meguro A."/>
            <person name="Negishi M."/>
            <person name="Ohta I."/>
            <person name="Ohta T."/>
            <person name="Okamoto M."/>
            <person name="Ono N."/>
            <person name="Saji S."/>
            <person name="Sakaguchi M."/>
            <person name="Sakai K."/>
            <person name="Shibata M."/>
            <person name="Shimokawa T."/>
            <person name="Song J."/>
            <person name="Takazaki Y."/>
            <person name="Terasawa K."/>
            <person name="Tsugane M."/>
            <person name="Tsuji K."/>
            <person name="Ueda S."/>
            <person name="Waki K."/>
            <person name="Yamagata H."/>
            <person name="Yamamoto M."/>
            <person name="Yamamoto S."/>
            <person name="Yamane H."/>
            <person name="Yoshiki S."/>
            <person name="Yoshihara R."/>
            <person name="Yukawa K."/>
            <person name="Zhong H."/>
            <person name="Yano M."/>
            <person name="Yuan Q."/>
            <person name="Ouyang S."/>
            <person name="Liu J."/>
            <person name="Jones K.M."/>
            <person name="Gansberger K."/>
            <person name="Moffat K."/>
            <person name="Hill J."/>
            <person name="Bera J."/>
            <person name="Fadrosh D."/>
            <person name="Jin S."/>
            <person name="Johri S."/>
            <person name="Kim M."/>
            <person name="Overton L."/>
            <person name="Reardon M."/>
            <person name="Tsitrin T."/>
            <person name="Vuong H."/>
            <person name="Weaver B."/>
            <person name="Ciecko A."/>
            <person name="Tallon L."/>
            <person name="Jackson J."/>
            <person name="Pai G."/>
            <person name="Aken S.V."/>
            <person name="Utterback T."/>
            <person name="Reidmuller S."/>
            <person name="Feldblyum T."/>
            <person name="Hsiao J."/>
            <person name="Zismann V."/>
            <person name="Iobst S."/>
            <person name="de Vazeille A.R."/>
            <person name="Buell C.R."/>
            <person name="Ying K."/>
            <person name="Li Y."/>
            <person name="Lu T."/>
            <person name="Huang Y."/>
            <person name="Zhao Q."/>
            <person name="Feng Q."/>
            <person name="Zhang L."/>
            <person name="Zhu J."/>
            <person name="Weng Q."/>
            <person name="Mu J."/>
            <person name="Lu Y."/>
            <person name="Fan D."/>
            <person name="Liu Y."/>
            <person name="Guan J."/>
            <person name="Zhang Y."/>
            <person name="Yu S."/>
            <person name="Liu X."/>
            <person name="Zhang Y."/>
            <person name="Hong G."/>
            <person name="Han B."/>
            <person name="Choisne N."/>
            <person name="Demange N."/>
            <person name="Orjeda G."/>
            <person name="Samain S."/>
            <person name="Cattolico L."/>
            <person name="Pelletier E."/>
            <person name="Couloux A."/>
            <person name="Segurens B."/>
            <person name="Wincker P."/>
            <person name="D'Hont A."/>
            <person name="Scarpelli C."/>
            <person name="Weissenbach J."/>
            <person name="Salanoubat M."/>
            <person name="Quetier F."/>
            <person name="Yu Y."/>
            <person name="Kim H.R."/>
            <person name="Rambo T."/>
            <person name="Currie J."/>
            <person name="Collura K."/>
            <person name="Luo M."/>
            <person name="Yang T."/>
            <person name="Ammiraju J.S.S."/>
            <person name="Engler F."/>
            <person name="Soderlund C."/>
            <person name="Wing R.A."/>
            <person name="Palmer L.E."/>
            <person name="de la Bastide M."/>
            <person name="Spiegel L."/>
            <person name="Nascimento L."/>
            <person name="Zutavern T."/>
            <person name="O'Shaughnessy A."/>
            <person name="Dike S."/>
            <person name="Dedhia N."/>
            <person name="Preston R."/>
            <person name="Balija V."/>
            <person name="McCombie W.R."/>
            <person name="Chow T."/>
            <person name="Chen H."/>
            <person name="Chung M."/>
            <person name="Chen C."/>
            <person name="Shaw J."/>
            <person name="Wu H."/>
            <person name="Hsiao K."/>
            <person name="Chao Y."/>
            <person name="Chu M."/>
            <person name="Cheng C."/>
            <person name="Hour A."/>
            <person name="Lee P."/>
            <person name="Lin S."/>
            <person name="Lin Y."/>
            <person name="Liou J."/>
            <person name="Liu S."/>
            <person name="Hsing Y."/>
            <person name="Raghuvanshi S."/>
            <person name="Mohanty A."/>
            <person name="Bharti A.K."/>
            <person name="Gaur A."/>
            <person name="Gupta V."/>
            <person name="Kumar D."/>
            <person name="Ravi V."/>
            <person name="Vij S."/>
            <person name="Kapur A."/>
            <person name="Khurana P."/>
            <person name="Khurana P."/>
            <person name="Khurana J.P."/>
            <person name="Tyagi A.K."/>
            <person name="Gaikwad K."/>
            <person name="Singh A."/>
            <person name="Dalal V."/>
            <person name="Srivastava S."/>
            <person name="Dixit A."/>
            <person name="Pal A.K."/>
            <person name="Ghazi I.A."/>
            <person name="Yadav M."/>
            <person name="Pandit A."/>
            <person name="Bhargava A."/>
            <person name="Sureshbabu K."/>
            <person name="Batra K."/>
            <person name="Sharma T.R."/>
            <person name="Mohapatra T."/>
            <person name="Singh N.K."/>
            <person name="Messing J."/>
            <person name="Nelson A.B."/>
            <person name="Fuks G."/>
            <person name="Kavchok S."/>
            <person name="Keizer G."/>
            <person name="Linton E."/>
            <person name="Llaca V."/>
            <person name="Song R."/>
            <person name="Tanyolac B."/>
            <person name="Young S."/>
            <person name="Ho-Il K."/>
            <person name="Hahn J.H."/>
            <person name="Sangsakoo G."/>
            <person name="Vanavichit A."/>
            <person name="de Mattos Luiz.A.T."/>
            <person name="Zimmer P.D."/>
            <person name="Malone G."/>
            <person name="Dellagostin O."/>
            <person name="de Oliveira A.C."/>
            <person name="Bevan M."/>
            <person name="Bancroft I."/>
            <person name="Minx P."/>
            <person name="Cordum H."/>
            <person name="Wilson R."/>
            <person name="Cheng Z."/>
            <person name="Jin W."/>
            <person name="Jiang J."/>
            <person name="Leong S.A."/>
            <person name="Iwama H."/>
            <person name="Gojobori T."/>
            <person name="Itoh T."/>
            <person name="Niimura Y."/>
            <person name="Fujii Y."/>
            <person name="Habara T."/>
            <person name="Sakai H."/>
            <person name="Sato Y."/>
            <person name="Wilson G."/>
            <person name="Kumar K."/>
            <person name="McCouch S."/>
            <person name="Juretic N."/>
            <person name="Hoen D."/>
            <person name="Wright S."/>
            <person name="Bruskiewich R."/>
            <person name="Bureau T."/>
            <person name="Miyao A."/>
            <person name="Hirochika H."/>
            <person name="Nishikawa T."/>
            <person name="Kadowaki K."/>
            <person name="Sugiura M."/>
            <person name="Burr B."/>
            <person name="Sasaki T."/>
        </authorList>
    </citation>
    <scope>NUCLEOTIDE SEQUENCE [LARGE SCALE GENOMIC DNA]</scope>
    <source>
        <strain evidence="2">cv. Nipponbare</strain>
    </source>
</reference>
<name>A0A0P0VGS6_ORYSJ</name>
<accession>A0A0P0VGS6</accession>
<reference evidence="1 2" key="3">
    <citation type="journal article" date="2013" name="Rice">
        <title>Improvement of the Oryza sativa Nipponbare reference genome using next generation sequence and optical map data.</title>
        <authorList>
            <person name="Kawahara Y."/>
            <person name="de la Bastide M."/>
            <person name="Hamilton J.P."/>
            <person name="Kanamori H."/>
            <person name="McCombie W.R."/>
            <person name="Ouyang S."/>
            <person name="Schwartz D.C."/>
            <person name="Tanaka T."/>
            <person name="Wu J."/>
            <person name="Zhou S."/>
            <person name="Childs K.L."/>
            <person name="Davidson R.M."/>
            <person name="Lin H."/>
            <person name="Quesada-Ocampo L."/>
            <person name="Vaillancourt B."/>
            <person name="Sakai H."/>
            <person name="Lee S.S."/>
            <person name="Kim J."/>
            <person name="Numa H."/>
            <person name="Itoh T."/>
            <person name="Buell C.R."/>
            <person name="Matsumoto T."/>
        </authorList>
    </citation>
    <scope>NUCLEOTIDE SEQUENCE [LARGE SCALE GENOMIC DNA]</scope>
    <source>
        <strain evidence="2">cv. Nipponbare</strain>
    </source>
</reference>
<evidence type="ECO:0000313" key="2">
    <source>
        <dbReference type="Proteomes" id="UP000059680"/>
    </source>
</evidence>
<proteinExistence type="predicted"/>
<gene>
    <name evidence="1" type="ordered locus">Os02g0231000</name>
    <name evidence="1" type="ORF">OSNPB_020231000</name>
</gene>
<dbReference type="PaxDb" id="39947-A0A0P0VGS6"/>
<keyword evidence="2" id="KW-1185">Reference proteome</keyword>
<evidence type="ECO:0000313" key="1">
    <source>
        <dbReference type="EMBL" id="BAS77778.1"/>
    </source>
</evidence>
<organism evidence="1 2">
    <name type="scientific">Oryza sativa subsp. japonica</name>
    <name type="common">Rice</name>
    <dbReference type="NCBI Taxonomy" id="39947"/>
    <lineage>
        <taxon>Eukaryota</taxon>
        <taxon>Viridiplantae</taxon>
        <taxon>Streptophyta</taxon>
        <taxon>Embryophyta</taxon>
        <taxon>Tracheophyta</taxon>
        <taxon>Spermatophyta</taxon>
        <taxon>Magnoliopsida</taxon>
        <taxon>Liliopsida</taxon>
        <taxon>Poales</taxon>
        <taxon>Poaceae</taxon>
        <taxon>BOP clade</taxon>
        <taxon>Oryzoideae</taxon>
        <taxon>Oryzeae</taxon>
        <taxon>Oryzinae</taxon>
        <taxon>Oryza</taxon>
        <taxon>Oryza sativa</taxon>
    </lineage>
</organism>
<protein>
    <submittedName>
        <fullName evidence="1">Os02g0231000 protein</fullName>
    </submittedName>
</protein>
<feature type="non-terminal residue" evidence="1">
    <location>
        <position position="1"/>
    </location>
</feature>
<dbReference type="InParanoid" id="A0A0P0VGS6"/>
<dbReference type="AlphaFoldDB" id="A0A0P0VGS6"/>
<sequence>LFGLDADHHGWAQSVGALLWNL</sequence>